<name>A0A370HDF8_9NOCA</name>
<dbReference type="InterPro" id="IPR029052">
    <property type="entry name" value="Metallo-depent_PP-like"/>
</dbReference>
<dbReference type="Gene3D" id="3.60.21.70">
    <property type="entry name" value="PhoD-like phosphatase"/>
    <property type="match status" value="1"/>
</dbReference>
<keyword evidence="1" id="KW-0472">Membrane</keyword>
<feature type="transmembrane region" description="Helical" evidence="1">
    <location>
        <begin position="222"/>
        <end position="244"/>
    </location>
</feature>
<evidence type="ECO:0000259" key="2">
    <source>
        <dbReference type="Pfam" id="PF01569"/>
    </source>
</evidence>
<proteinExistence type="predicted"/>
<protein>
    <submittedName>
        <fullName evidence="4">Phosphodiesterase/alkaline phosphatase D-like protein</fullName>
    </submittedName>
</protein>
<keyword evidence="5" id="KW-1185">Reference proteome</keyword>
<dbReference type="RefSeq" id="WP_068017284.1">
    <property type="nucleotide sequence ID" value="NZ_QQAZ01000001.1"/>
</dbReference>
<feature type="transmembrane region" description="Helical" evidence="1">
    <location>
        <begin position="436"/>
        <end position="460"/>
    </location>
</feature>
<accession>A0A370HDF8</accession>
<evidence type="ECO:0000256" key="1">
    <source>
        <dbReference type="SAM" id="Phobius"/>
    </source>
</evidence>
<feature type="transmembrane region" description="Helical" evidence="1">
    <location>
        <begin position="408"/>
        <end position="430"/>
    </location>
</feature>
<dbReference type="InterPro" id="IPR018946">
    <property type="entry name" value="PhoD-like_MPP"/>
</dbReference>
<feature type="transmembrane region" description="Helical" evidence="1">
    <location>
        <begin position="251"/>
        <end position="274"/>
    </location>
</feature>
<feature type="transmembrane region" description="Helical" evidence="1">
    <location>
        <begin position="178"/>
        <end position="202"/>
    </location>
</feature>
<evidence type="ECO:0000313" key="4">
    <source>
        <dbReference type="EMBL" id="RDI55274.1"/>
    </source>
</evidence>
<dbReference type="InterPro" id="IPR038607">
    <property type="entry name" value="PhoD-like_sf"/>
</dbReference>
<feature type="transmembrane region" description="Helical" evidence="1">
    <location>
        <begin position="83"/>
        <end position="104"/>
    </location>
</feature>
<dbReference type="PANTHER" id="PTHR33987">
    <property type="entry name" value="CALCINEURIN-LIKE METALLO-PHOSPHOESTERASE SUPERFAMILY PROTEIN"/>
    <property type="match status" value="1"/>
</dbReference>
<feature type="domain" description="Phosphatidic acid phosphatase type 2/haloperoxidase" evidence="2">
    <location>
        <begin position="289"/>
        <end position="368"/>
    </location>
</feature>
<feature type="transmembrane region" description="Helical" evidence="1">
    <location>
        <begin position="319"/>
        <end position="337"/>
    </location>
</feature>
<dbReference type="STRING" id="1210089.GCA_001613165_02122"/>
<feature type="transmembrane region" description="Helical" evidence="1">
    <location>
        <begin position="349"/>
        <end position="367"/>
    </location>
</feature>
<dbReference type="Proteomes" id="UP000255355">
    <property type="component" value="Unassembled WGS sequence"/>
</dbReference>
<dbReference type="EMBL" id="QQAZ01000001">
    <property type="protein sequence ID" value="RDI55274.1"/>
    <property type="molecule type" value="Genomic_DNA"/>
</dbReference>
<keyword evidence="1" id="KW-0812">Transmembrane</keyword>
<dbReference type="InterPro" id="IPR000326">
    <property type="entry name" value="PAP2/HPO"/>
</dbReference>
<gene>
    <name evidence="4" type="ORF">DFR68_101107</name>
</gene>
<reference evidence="4 5" key="1">
    <citation type="submission" date="2018-07" db="EMBL/GenBank/DDBJ databases">
        <title>Genomic Encyclopedia of Type Strains, Phase IV (KMG-IV): sequencing the most valuable type-strain genomes for metagenomic binning, comparative biology and taxonomic classification.</title>
        <authorList>
            <person name="Goeker M."/>
        </authorList>
    </citation>
    <scope>NUCLEOTIDE SEQUENCE [LARGE SCALE GENOMIC DNA]</scope>
    <source>
        <strain evidence="4 5">DSM 44952</strain>
    </source>
</reference>
<comment type="caution">
    <text evidence="4">The sequence shown here is derived from an EMBL/GenBank/DDBJ whole genome shotgun (WGS) entry which is preliminary data.</text>
</comment>
<evidence type="ECO:0000259" key="3">
    <source>
        <dbReference type="Pfam" id="PF09423"/>
    </source>
</evidence>
<dbReference type="Pfam" id="PF09423">
    <property type="entry name" value="PhoD"/>
    <property type="match status" value="1"/>
</dbReference>
<feature type="transmembrane region" description="Helical" evidence="1">
    <location>
        <begin position="491"/>
        <end position="511"/>
    </location>
</feature>
<feature type="transmembrane region" description="Helical" evidence="1">
    <location>
        <begin position="467"/>
        <end position="485"/>
    </location>
</feature>
<feature type="transmembrane region" description="Helical" evidence="1">
    <location>
        <begin position="294"/>
        <end position="312"/>
    </location>
</feature>
<dbReference type="AlphaFoldDB" id="A0A370HDF8"/>
<dbReference type="Gene3D" id="1.20.144.10">
    <property type="entry name" value="Phosphatidic acid phosphatase type 2/haloperoxidase"/>
    <property type="match status" value="1"/>
</dbReference>
<dbReference type="SUPFAM" id="SSF56300">
    <property type="entry name" value="Metallo-dependent phosphatases"/>
    <property type="match status" value="1"/>
</dbReference>
<feature type="transmembrane region" description="Helical" evidence="1">
    <location>
        <begin position="116"/>
        <end position="142"/>
    </location>
</feature>
<evidence type="ECO:0000313" key="5">
    <source>
        <dbReference type="Proteomes" id="UP000255355"/>
    </source>
</evidence>
<dbReference type="OrthoDB" id="327733at2"/>
<dbReference type="Pfam" id="PF01569">
    <property type="entry name" value="PAP2"/>
    <property type="match status" value="1"/>
</dbReference>
<dbReference type="SUPFAM" id="SSF48317">
    <property type="entry name" value="Acid phosphatase/Vanadium-dependent haloperoxidase"/>
    <property type="match status" value="1"/>
</dbReference>
<dbReference type="InterPro" id="IPR036938">
    <property type="entry name" value="PAP2/HPO_sf"/>
</dbReference>
<dbReference type="PANTHER" id="PTHR33987:SF1">
    <property type="entry name" value="CALCINEURIN-LIKE METALLO-PHOSPHOESTERASE SUPERFAMILY PROTEIN"/>
    <property type="match status" value="1"/>
</dbReference>
<feature type="domain" description="PhoD-like phosphatase metallophosphatase" evidence="3">
    <location>
        <begin position="702"/>
        <end position="880"/>
    </location>
</feature>
<feature type="transmembrane region" description="Helical" evidence="1">
    <location>
        <begin position="518"/>
        <end position="538"/>
    </location>
</feature>
<keyword evidence="1" id="KW-1133">Transmembrane helix</keyword>
<organism evidence="4 5">
    <name type="scientific">Nocardia mexicana</name>
    <dbReference type="NCBI Taxonomy" id="279262"/>
    <lineage>
        <taxon>Bacteria</taxon>
        <taxon>Bacillati</taxon>
        <taxon>Actinomycetota</taxon>
        <taxon>Actinomycetes</taxon>
        <taxon>Mycobacteriales</taxon>
        <taxon>Nocardiaceae</taxon>
        <taxon>Nocardia</taxon>
    </lineage>
</organism>
<sequence>MSTRDRDRAALLGADRLHIFVPAIMSVGLLFWLASELRELVRSSGDAARAKRSAIDGHAVARFTTATHDPDSPARRGLRPRPVYLLIALTLWGGAVYVTIGSVANYFQQPGWVADIAWLLCLSLGVVAIAGYYGTVAAIVFARYPAPPPTVSRTLTNTPLTTRPVEGEQWLAQPPWQLGAGFLAALAASSLLSLVVAASPYVVAGFDRSVADWFRGLSAVPWSRFTTFAFDTRTVVALVVLVGLATLRCRALAVAYATATGFGLLASAGLRTLIERGRPPGGPMAGAVDSYPSGHIIQAVVIAGLVPLALATLTHRRRLVAPLTIVLGAAAVAAAADRVAEGLHWPTDVLGGAGIGLALVLGARWVVERPRAHVACRGCLWSPHSHLRSPAPRGAIPLSVSGAQIVRLFAHLSAGAVAVTLAVLTVTVGVPSSGEGFVFGSAVETPVQLALAGVVSIGALLSWRWEALGAVLIALAATMLGIFAAVEYQPIYAMALAGGAMVPSVLLWLSWQHRRTALELLVLAIVTLLLLGATWVGASRVYAIYFGPTHPESTAPALAVDRVDWVWSGELRPDGLTVTARLAAGHRDAALRIVADDGTAVDTAPVAAGEHRIARMRAEGLRPGTRYAYTVVVDGTPDSTRGIGRFTTPVDGPMSFRVTVGACARVGSNGAVFDALAAEQALFYLALGDLHYANIESTTPAPFFAAYDRLLTRPGQAALYRSNPIAYVWDDHDYGPNDAGAAAPGREASRTAFGTTVPHYPFTSASGTVNQAFTIGRVRFVLTDDRSAETETSMLGTEQLRWLTDELVQSSRTHALVVWGNSVPWIGAARPGADGWAGHADERQRIADALAAANVRNLVSVGGDAHMVAIDDGTNSDYSSQGGAGFPILQAASLDRPGSVKGGPYSEGTFPGGGRYGVLDVTDNGATVTVTLTGKRWDGTVLTRYEYSVPRVQGGP</sequence>